<reference evidence="1 2" key="1">
    <citation type="submission" date="2020-03" db="EMBL/GenBank/DDBJ databases">
        <title>Dissostichus mawsoni Genome sequencing and assembly.</title>
        <authorList>
            <person name="Park H."/>
        </authorList>
    </citation>
    <scope>NUCLEOTIDE SEQUENCE [LARGE SCALE GENOMIC DNA]</scope>
    <source>
        <strain evidence="1">DM0001</strain>
        <tissue evidence="1">Muscle</tissue>
    </source>
</reference>
<organism evidence="1 2">
    <name type="scientific">Dissostichus mawsoni</name>
    <name type="common">Antarctic cod</name>
    <dbReference type="NCBI Taxonomy" id="36200"/>
    <lineage>
        <taxon>Eukaryota</taxon>
        <taxon>Metazoa</taxon>
        <taxon>Chordata</taxon>
        <taxon>Craniata</taxon>
        <taxon>Vertebrata</taxon>
        <taxon>Euteleostomi</taxon>
        <taxon>Actinopterygii</taxon>
        <taxon>Neopterygii</taxon>
        <taxon>Teleostei</taxon>
        <taxon>Neoteleostei</taxon>
        <taxon>Acanthomorphata</taxon>
        <taxon>Eupercaria</taxon>
        <taxon>Perciformes</taxon>
        <taxon>Notothenioidei</taxon>
        <taxon>Nototheniidae</taxon>
        <taxon>Dissostichus</taxon>
    </lineage>
</organism>
<sequence length="149" mass="17463">MEKFQNDLVQRAQYLKPIPQYRLRRTTGNCPTIPYKKGRTSRRQSCSPVVDQLRQEETESLHVLESVLLSSCQTDRDASSAVYRETLMILYSRKNGRGKQMRDTRSRKVACTETELTEKNQLHRQTLDQLRLRAFPQLTWNQLAVYLTA</sequence>
<protein>
    <submittedName>
        <fullName evidence="1">Uncharacterized protein</fullName>
    </submittedName>
</protein>
<accession>A0A7J5YCI4</accession>
<name>A0A7J5YCI4_DISMA</name>
<dbReference type="EMBL" id="JAAKFY010000013">
    <property type="protein sequence ID" value="KAF3847164.1"/>
    <property type="molecule type" value="Genomic_DNA"/>
</dbReference>
<keyword evidence="2" id="KW-1185">Reference proteome</keyword>
<evidence type="ECO:0000313" key="2">
    <source>
        <dbReference type="Proteomes" id="UP000518266"/>
    </source>
</evidence>
<dbReference type="AlphaFoldDB" id="A0A7J5YCI4"/>
<comment type="caution">
    <text evidence="1">The sequence shown here is derived from an EMBL/GenBank/DDBJ whole genome shotgun (WGS) entry which is preliminary data.</text>
</comment>
<proteinExistence type="predicted"/>
<dbReference type="Proteomes" id="UP000518266">
    <property type="component" value="Unassembled WGS sequence"/>
</dbReference>
<evidence type="ECO:0000313" key="1">
    <source>
        <dbReference type="EMBL" id="KAF3847164.1"/>
    </source>
</evidence>
<gene>
    <name evidence="1" type="ORF">F7725_020192</name>
</gene>